<dbReference type="RefSeq" id="WP_069311765.1">
    <property type="nucleotide sequence ID" value="NZ_MDTU01000001.1"/>
</dbReference>
<keyword evidence="2" id="KW-1185">Reference proteome</keyword>
<accession>A0ABX3A025</accession>
<dbReference type="Proteomes" id="UP000094329">
    <property type="component" value="Unassembled WGS sequence"/>
</dbReference>
<comment type="caution">
    <text evidence="1">The sequence shown here is derived from an EMBL/GenBank/DDBJ whole genome shotgun (WGS) entry which is preliminary data.</text>
</comment>
<dbReference type="EMBL" id="MDTU01000001">
    <property type="protein sequence ID" value="ODN41964.1"/>
    <property type="molecule type" value="Genomic_DNA"/>
</dbReference>
<evidence type="ECO:0000313" key="2">
    <source>
        <dbReference type="Proteomes" id="UP000094329"/>
    </source>
</evidence>
<name>A0ABX3A025_9GAMM</name>
<protein>
    <submittedName>
        <fullName evidence="1">Uncharacterized protein</fullName>
    </submittedName>
</protein>
<reference evidence="1 2" key="1">
    <citation type="submission" date="2016-08" db="EMBL/GenBank/DDBJ databases">
        <title>Draft genome sequence of Candidatus Piscirickettsia litoralis, from seawater.</title>
        <authorList>
            <person name="Wan X."/>
            <person name="Lee A.J."/>
            <person name="Hou S."/>
            <person name="Donachie S.P."/>
        </authorList>
    </citation>
    <scope>NUCLEOTIDE SEQUENCE [LARGE SCALE GENOMIC DNA]</scope>
    <source>
        <strain evidence="1 2">Y2</strain>
    </source>
</reference>
<dbReference type="SUPFAM" id="SSF56935">
    <property type="entry name" value="Porins"/>
    <property type="match status" value="1"/>
</dbReference>
<sequence length="266" mass="29542">MSGKGYPLSKSLLPLFITLFSMDLPSFASTSQSERLDILEQKVDELSSASEGESWADKVSFNGFATVMAGKASNDADYAGFTEETSVNNGSLVALQWNFDLTENMQAVAQLVARGDSTNNWKPEFEWAYLSYMFENGFKVKAGKYRIPLFMYSDYLDVSYAQPWIRPPVEVYGGVPTNSISGLDMTYDIEFEESNLSFQPFLGTNDTVRNVWGLAAAYTMDDWTFRGVFAQGKMGPSLTSAVQGAISVYPSVTGLTGQLFWAWREI</sequence>
<proteinExistence type="predicted"/>
<gene>
    <name evidence="1" type="ORF">BGC07_02055</name>
</gene>
<organism evidence="1 2">
    <name type="scientific">Piscirickettsia litoralis</name>
    <dbReference type="NCBI Taxonomy" id="1891921"/>
    <lineage>
        <taxon>Bacteria</taxon>
        <taxon>Pseudomonadati</taxon>
        <taxon>Pseudomonadota</taxon>
        <taxon>Gammaproteobacteria</taxon>
        <taxon>Thiotrichales</taxon>
        <taxon>Piscirickettsiaceae</taxon>
        <taxon>Piscirickettsia</taxon>
    </lineage>
</organism>
<evidence type="ECO:0000313" key="1">
    <source>
        <dbReference type="EMBL" id="ODN41964.1"/>
    </source>
</evidence>